<dbReference type="KEGG" id="lgi:LOTGIDRAFT_172068"/>
<dbReference type="EMBL" id="KB200255">
    <property type="protein sequence ID" value="ESP02410.1"/>
    <property type="molecule type" value="Genomic_DNA"/>
</dbReference>
<evidence type="ECO:0000313" key="3">
    <source>
        <dbReference type="Proteomes" id="UP000030746"/>
    </source>
</evidence>
<accession>V4CJP5</accession>
<gene>
    <name evidence="2" type="ORF">LOTGIDRAFT_172068</name>
</gene>
<evidence type="ECO:0000313" key="2">
    <source>
        <dbReference type="EMBL" id="ESP02410.1"/>
    </source>
</evidence>
<dbReference type="GeneID" id="20241994"/>
<evidence type="ECO:0000256" key="1">
    <source>
        <dbReference type="SAM" id="MobiDB-lite"/>
    </source>
</evidence>
<name>V4CJP5_LOTGI</name>
<dbReference type="HOGENOM" id="CLU_1706258_0_0_1"/>
<dbReference type="Proteomes" id="UP000030746">
    <property type="component" value="Unassembled WGS sequence"/>
</dbReference>
<dbReference type="CTD" id="20241994"/>
<feature type="compositionally biased region" description="Basic and acidic residues" evidence="1">
    <location>
        <begin position="83"/>
        <end position="99"/>
    </location>
</feature>
<reference evidence="2 3" key="1">
    <citation type="journal article" date="2013" name="Nature">
        <title>Insights into bilaterian evolution from three spiralian genomes.</title>
        <authorList>
            <person name="Simakov O."/>
            <person name="Marletaz F."/>
            <person name="Cho S.J."/>
            <person name="Edsinger-Gonzales E."/>
            <person name="Havlak P."/>
            <person name="Hellsten U."/>
            <person name="Kuo D.H."/>
            <person name="Larsson T."/>
            <person name="Lv J."/>
            <person name="Arendt D."/>
            <person name="Savage R."/>
            <person name="Osoegawa K."/>
            <person name="de Jong P."/>
            <person name="Grimwood J."/>
            <person name="Chapman J.A."/>
            <person name="Shapiro H."/>
            <person name="Aerts A."/>
            <person name="Otillar R.P."/>
            <person name="Terry A.Y."/>
            <person name="Boore J.L."/>
            <person name="Grigoriev I.V."/>
            <person name="Lindberg D.R."/>
            <person name="Seaver E.C."/>
            <person name="Weisblat D.A."/>
            <person name="Putnam N.H."/>
            <person name="Rokhsar D.S."/>
        </authorList>
    </citation>
    <scope>NUCLEOTIDE SEQUENCE [LARGE SCALE GENOMIC DNA]</scope>
</reference>
<proteinExistence type="predicted"/>
<dbReference type="AlphaFoldDB" id="V4CJP5"/>
<dbReference type="RefSeq" id="XP_009046898.1">
    <property type="nucleotide sequence ID" value="XM_009048650.1"/>
</dbReference>
<organism evidence="2 3">
    <name type="scientific">Lottia gigantea</name>
    <name type="common">Giant owl limpet</name>
    <dbReference type="NCBI Taxonomy" id="225164"/>
    <lineage>
        <taxon>Eukaryota</taxon>
        <taxon>Metazoa</taxon>
        <taxon>Spiralia</taxon>
        <taxon>Lophotrochozoa</taxon>
        <taxon>Mollusca</taxon>
        <taxon>Gastropoda</taxon>
        <taxon>Patellogastropoda</taxon>
        <taxon>Lottioidea</taxon>
        <taxon>Lottiidae</taxon>
        <taxon>Lottia</taxon>
    </lineage>
</organism>
<keyword evidence="3" id="KW-1185">Reference proteome</keyword>
<dbReference type="OrthoDB" id="6069141at2759"/>
<feature type="region of interest" description="Disordered" evidence="1">
    <location>
        <begin position="83"/>
        <end position="102"/>
    </location>
</feature>
<sequence length="154" mass="17737">MPEWIPGDLDEILPLEPKKISYEKRGHPPDVDVWQLCPHTMAQADCFYTYLKVYARLRKGAREIDPVHMRNIGKRSSIDDQVHSLSEVRSDRPSVRRDLPSVGLDMPSVERGLSTVKPDQITINCPNSMESVDCLYRTVLFAQNILRVYKNRKS</sequence>
<protein>
    <submittedName>
        <fullName evidence="2">Uncharacterized protein</fullName>
    </submittedName>
</protein>